<dbReference type="EMBL" id="PRDL01000001">
    <property type="protein sequence ID" value="MBE8717106.1"/>
    <property type="molecule type" value="Genomic_DNA"/>
</dbReference>
<evidence type="ECO:0000256" key="11">
    <source>
        <dbReference type="ARBA" id="ARBA00070476"/>
    </source>
</evidence>
<dbReference type="InterPro" id="IPR051926">
    <property type="entry name" value="Ala_Aminotransferase"/>
</dbReference>
<dbReference type="CDD" id="cd00609">
    <property type="entry name" value="AAT_like"/>
    <property type="match status" value="1"/>
</dbReference>
<gene>
    <name evidence="13" type="ORF">C4F51_07855</name>
</gene>
<keyword evidence="4 13" id="KW-0032">Aminotransferase</keyword>
<evidence type="ECO:0000256" key="5">
    <source>
        <dbReference type="ARBA" id="ARBA00022679"/>
    </source>
</evidence>
<dbReference type="InterPro" id="IPR004839">
    <property type="entry name" value="Aminotransferase_I/II_large"/>
</dbReference>
<feature type="domain" description="Aminotransferase class I/classII large" evidence="12">
    <location>
        <begin position="35"/>
        <end position="395"/>
    </location>
</feature>
<evidence type="ECO:0000259" key="12">
    <source>
        <dbReference type="Pfam" id="PF00155"/>
    </source>
</evidence>
<evidence type="ECO:0000256" key="2">
    <source>
        <dbReference type="ARBA" id="ARBA00007441"/>
    </source>
</evidence>
<name>A0A928V1K6_9GAMM</name>
<comment type="catalytic activity">
    <reaction evidence="8">
        <text>L-alanine + 2-oxoglutarate = pyruvate + L-glutamate</text>
        <dbReference type="Rhea" id="RHEA:19453"/>
        <dbReference type="ChEBI" id="CHEBI:15361"/>
        <dbReference type="ChEBI" id="CHEBI:16810"/>
        <dbReference type="ChEBI" id="CHEBI:29985"/>
        <dbReference type="ChEBI" id="CHEBI:57972"/>
        <dbReference type="EC" id="2.6.1.2"/>
    </reaction>
    <physiologicalReaction direction="right-to-left" evidence="8">
        <dbReference type="Rhea" id="RHEA:19455"/>
    </physiologicalReaction>
</comment>
<dbReference type="InterPro" id="IPR015421">
    <property type="entry name" value="PyrdxlP-dep_Trfase_major"/>
</dbReference>
<dbReference type="Gene3D" id="3.90.1150.10">
    <property type="entry name" value="Aspartate Aminotransferase, domain 1"/>
    <property type="match status" value="1"/>
</dbReference>
<proteinExistence type="inferred from homology"/>
<dbReference type="FunFam" id="3.40.640.10:FF:000019">
    <property type="entry name" value="Pyridoxal phosphate-dependent aminotransferase"/>
    <property type="match status" value="1"/>
</dbReference>
<accession>A0A928V1K6</accession>
<dbReference type="InterPro" id="IPR015422">
    <property type="entry name" value="PyrdxlP-dep_Trfase_small"/>
</dbReference>
<dbReference type="PANTHER" id="PTHR43488">
    <property type="entry name" value="GLUTAMATE-PYRUVATE AMINOTRANSFERASE ALAA"/>
    <property type="match status" value="1"/>
</dbReference>
<dbReference type="GO" id="GO:0030170">
    <property type="term" value="F:pyridoxal phosphate binding"/>
    <property type="evidence" value="ECO:0007669"/>
    <property type="project" value="InterPro"/>
</dbReference>
<dbReference type="Gene3D" id="3.40.640.10">
    <property type="entry name" value="Type I PLP-dependent aspartate aminotransferase-like (Major domain)"/>
    <property type="match status" value="1"/>
</dbReference>
<keyword evidence="14" id="KW-1185">Reference proteome</keyword>
<evidence type="ECO:0000256" key="4">
    <source>
        <dbReference type="ARBA" id="ARBA00022576"/>
    </source>
</evidence>
<keyword evidence="5" id="KW-0808">Transferase</keyword>
<comment type="similarity">
    <text evidence="2">Belongs to the class-I pyridoxal-phosphate-dependent aminotransferase family.</text>
</comment>
<evidence type="ECO:0000256" key="10">
    <source>
        <dbReference type="ARBA" id="ARBA00060661"/>
    </source>
</evidence>
<dbReference type="SUPFAM" id="SSF53383">
    <property type="entry name" value="PLP-dependent transferases"/>
    <property type="match status" value="1"/>
</dbReference>
<comment type="pathway">
    <text evidence="10">Amino-acid biosynthesis; L-alanine biosynthesis.</text>
</comment>
<protein>
    <recommendedName>
        <fullName evidence="11">Glutamate-pyruvate aminotransferase AlaA</fullName>
        <ecNumber evidence="7">2.6.1.2</ecNumber>
    </recommendedName>
</protein>
<evidence type="ECO:0000256" key="6">
    <source>
        <dbReference type="ARBA" id="ARBA00022898"/>
    </source>
</evidence>
<comment type="function">
    <text evidence="9">Involved in the biosynthesis of alanine. Catalyzes the transamination of pyruvate by glutamate, leading to the formation of L-alanine and 2-oxoglutarate. Is also able to catalyze the reverse reaction.</text>
</comment>
<reference evidence="13" key="1">
    <citation type="submission" date="2018-07" db="EMBL/GenBank/DDBJ databases">
        <title>Genome assembly of strain Ka43.</title>
        <authorList>
            <person name="Kukolya J."/>
            <person name="Nagy I."/>
            <person name="Horvath B."/>
            <person name="Toth A."/>
        </authorList>
    </citation>
    <scope>NUCLEOTIDE SEQUENCE</scope>
    <source>
        <strain evidence="13">KB43</strain>
    </source>
</reference>
<dbReference type="Pfam" id="PF00155">
    <property type="entry name" value="Aminotran_1_2"/>
    <property type="match status" value="1"/>
</dbReference>
<dbReference type="AlphaFoldDB" id="A0A928V1K6"/>
<sequence>MNTIKKSDKLAGVCYDIRGPVLQHAYRLEEEGQRILKLNIGNPAPFGFAAPDEIIQDVIRNLPDAEGYTASRGLFAARKAIMQECQRLQIPGVDINDIFLGNGASELIVMAMQALLNDSDEILVPAPDYPLWTAAVNLAGGKAVHYLCDEEADWFPDIADIEKKITSNTRGIVVINPNNPTGAVYSQALLEQIVEVARRHNLIIFSDEIYSKILYDDAEFVPMARLAQDVLCVSFNGLSKAYRLAGFRSGWMVISGAKHYAKSYIEGIEMLSSMRLCANVPAMYAVQTALGGYQSINELIVKGGRLREQRDAAVDAIAQLPGVSCVKPKGAMYLFPKIDLNRHKIKNDEQMVLDFLIQEKILLVQGSAFNWPNCDHFRIVFLPRKDDLTRAIERLGYFLERYTQA</sequence>
<evidence type="ECO:0000313" key="13">
    <source>
        <dbReference type="EMBL" id="MBE8717106.1"/>
    </source>
</evidence>
<evidence type="ECO:0000256" key="3">
    <source>
        <dbReference type="ARBA" id="ARBA00011738"/>
    </source>
</evidence>
<organism evidence="13 14">
    <name type="scientific">Cellvibrio polysaccharolyticus</name>
    <dbReference type="NCBI Taxonomy" id="2082724"/>
    <lineage>
        <taxon>Bacteria</taxon>
        <taxon>Pseudomonadati</taxon>
        <taxon>Pseudomonadota</taxon>
        <taxon>Gammaproteobacteria</taxon>
        <taxon>Cellvibrionales</taxon>
        <taxon>Cellvibrionaceae</taxon>
        <taxon>Cellvibrio</taxon>
    </lineage>
</organism>
<evidence type="ECO:0000256" key="7">
    <source>
        <dbReference type="ARBA" id="ARBA00026106"/>
    </source>
</evidence>
<dbReference type="Proteomes" id="UP000652567">
    <property type="component" value="Unassembled WGS sequence"/>
</dbReference>
<dbReference type="InterPro" id="IPR015424">
    <property type="entry name" value="PyrdxlP-dep_Trfase"/>
</dbReference>
<evidence type="ECO:0000256" key="8">
    <source>
        <dbReference type="ARBA" id="ARBA00051882"/>
    </source>
</evidence>
<dbReference type="PANTHER" id="PTHR43488:SF2">
    <property type="entry name" value="GLUTAMATE-PYRUVATE AMINOTRANSFERASE ALAA"/>
    <property type="match status" value="1"/>
</dbReference>
<dbReference type="RefSeq" id="WP_193908703.1">
    <property type="nucleotide sequence ID" value="NZ_PRDL01000001.1"/>
</dbReference>
<comment type="subunit">
    <text evidence="3">Homodimer.</text>
</comment>
<comment type="caution">
    <text evidence="13">The sequence shown here is derived from an EMBL/GenBank/DDBJ whole genome shotgun (WGS) entry which is preliminary data.</text>
</comment>
<evidence type="ECO:0000256" key="9">
    <source>
        <dbReference type="ARBA" id="ARBA00057611"/>
    </source>
</evidence>
<comment type="cofactor">
    <cofactor evidence="1">
        <name>pyridoxal 5'-phosphate</name>
        <dbReference type="ChEBI" id="CHEBI:597326"/>
    </cofactor>
</comment>
<evidence type="ECO:0000313" key="14">
    <source>
        <dbReference type="Proteomes" id="UP000652567"/>
    </source>
</evidence>
<dbReference type="GO" id="GO:0004021">
    <property type="term" value="F:L-alanine:2-oxoglutarate aminotransferase activity"/>
    <property type="evidence" value="ECO:0007669"/>
    <property type="project" value="UniProtKB-EC"/>
</dbReference>
<keyword evidence="6" id="KW-0663">Pyridoxal phosphate</keyword>
<dbReference type="EC" id="2.6.1.2" evidence="7"/>
<evidence type="ECO:0000256" key="1">
    <source>
        <dbReference type="ARBA" id="ARBA00001933"/>
    </source>
</evidence>